<accession>A0A835DP87</accession>
<feature type="compositionally biased region" description="Basic and acidic residues" evidence="1">
    <location>
        <begin position="379"/>
        <end position="388"/>
    </location>
</feature>
<organism evidence="2 3">
    <name type="scientific">Tetracentron sinense</name>
    <name type="common">Spur-leaf</name>
    <dbReference type="NCBI Taxonomy" id="13715"/>
    <lineage>
        <taxon>Eukaryota</taxon>
        <taxon>Viridiplantae</taxon>
        <taxon>Streptophyta</taxon>
        <taxon>Embryophyta</taxon>
        <taxon>Tracheophyta</taxon>
        <taxon>Spermatophyta</taxon>
        <taxon>Magnoliopsida</taxon>
        <taxon>Trochodendrales</taxon>
        <taxon>Trochodendraceae</taxon>
        <taxon>Tetracentron</taxon>
    </lineage>
</organism>
<protein>
    <submittedName>
        <fullName evidence="2">Uncharacterized protein</fullName>
    </submittedName>
</protein>
<name>A0A835DP87_TETSI</name>
<sequence>MRARRKIFVIEAKSFEISEEGGRGIFYKIIEHGRHLSIELALEEVQMGAVICHPSSLILERTSNSFGAFITLTSIPTSGGRRRWVSFPDLEAQRECRQGNRPLAIDEDPSHEEKFKIDINTSQKGMACLCNGKLGIGQVTPHTKSVKGDRDKDVFRRQHLARNRAQQVGSVTQEDTTLHLSHDRRKSNNQPAVLLGRRREEETDEVESTEEIIRNRDQELMELGIEKEEREKYNRDEQCKASSLIEELGIEKEEREKHYRDEQCRASSLIEEKDGRIKQLEATVAADKLATERLLEYENQDIQEKLQGELQEKAEEIDSLQKEVGKHEQLIDSLEKQVRQLHDSLDEKEQLHLQLKDREKQLEDQKEEIQASLAASESKLAETKKQAI</sequence>
<feature type="compositionally biased region" description="Polar residues" evidence="1">
    <location>
        <begin position="164"/>
        <end position="175"/>
    </location>
</feature>
<comment type="caution">
    <text evidence="2">The sequence shown here is derived from an EMBL/GenBank/DDBJ whole genome shotgun (WGS) entry which is preliminary data.</text>
</comment>
<gene>
    <name evidence="2" type="ORF">HHK36_003696</name>
</gene>
<reference evidence="2 3" key="1">
    <citation type="submission" date="2020-04" db="EMBL/GenBank/DDBJ databases">
        <title>Plant Genome Project.</title>
        <authorList>
            <person name="Zhang R.-G."/>
        </authorList>
    </citation>
    <scope>NUCLEOTIDE SEQUENCE [LARGE SCALE GENOMIC DNA]</scope>
    <source>
        <strain evidence="2">YNK0</strain>
        <tissue evidence="2">Leaf</tissue>
    </source>
</reference>
<dbReference type="OrthoDB" id="1837635at2759"/>
<evidence type="ECO:0000256" key="1">
    <source>
        <dbReference type="SAM" id="MobiDB-lite"/>
    </source>
</evidence>
<dbReference type="Proteomes" id="UP000655225">
    <property type="component" value="Unassembled WGS sequence"/>
</dbReference>
<evidence type="ECO:0000313" key="2">
    <source>
        <dbReference type="EMBL" id="KAF8411153.1"/>
    </source>
</evidence>
<feature type="region of interest" description="Disordered" evidence="1">
    <location>
        <begin position="163"/>
        <end position="188"/>
    </location>
</feature>
<dbReference type="AlphaFoldDB" id="A0A835DP87"/>
<evidence type="ECO:0000313" key="3">
    <source>
        <dbReference type="Proteomes" id="UP000655225"/>
    </source>
</evidence>
<feature type="region of interest" description="Disordered" evidence="1">
    <location>
        <begin position="366"/>
        <end position="388"/>
    </location>
</feature>
<keyword evidence="3" id="KW-1185">Reference proteome</keyword>
<dbReference type="EMBL" id="JABCRI010000002">
    <property type="protein sequence ID" value="KAF8411153.1"/>
    <property type="molecule type" value="Genomic_DNA"/>
</dbReference>
<proteinExistence type="predicted"/>